<dbReference type="RefSeq" id="WP_019621375.1">
    <property type="nucleotide sequence ID" value="NZ_AP014545.1"/>
</dbReference>
<feature type="domain" description="Extradiol ring-cleavage dioxygenase LigAB LigA subunit" evidence="1">
    <location>
        <begin position="28"/>
        <end position="112"/>
    </location>
</feature>
<dbReference type="InterPro" id="IPR036622">
    <property type="entry name" value="LigA_sf"/>
</dbReference>
<evidence type="ECO:0000259" key="1">
    <source>
        <dbReference type="Pfam" id="PF07746"/>
    </source>
</evidence>
<name>A0A7R6P9A8_9GAMM</name>
<keyword evidence="2" id="KW-0560">Oxidoreductase</keyword>
<accession>A0A7R6P9A8</accession>
<keyword evidence="2" id="KW-0223">Dioxygenase</keyword>
<keyword evidence="3" id="KW-1185">Reference proteome</keyword>
<dbReference type="OrthoDB" id="8685817at2"/>
<dbReference type="GO" id="GO:0018579">
    <property type="term" value="F:protocatechuate 4,5-dioxygenase activity"/>
    <property type="evidence" value="ECO:0007669"/>
    <property type="project" value="UniProtKB-EC"/>
</dbReference>
<organism evidence="2 3">
    <name type="scientific">Amphritea japonica ATCC BAA-1530</name>
    <dbReference type="NCBI Taxonomy" id="1278309"/>
    <lineage>
        <taxon>Bacteria</taxon>
        <taxon>Pseudomonadati</taxon>
        <taxon>Pseudomonadota</taxon>
        <taxon>Gammaproteobacteria</taxon>
        <taxon>Oceanospirillales</taxon>
        <taxon>Oceanospirillaceae</taxon>
        <taxon>Amphritea</taxon>
    </lineage>
</organism>
<dbReference type="Proteomes" id="UP000595663">
    <property type="component" value="Chromosome"/>
</dbReference>
<dbReference type="SUPFAM" id="SSF48076">
    <property type="entry name" value="LigA subunit of an aromatic-ring-opening dioxygenase LigAB"/>
    <property type="match status" value="1"/>
</dbReference>
<dbReference type="Gene3D" id="1.10.700.10">
    <property type="entry name" value="Dioxygenase LigAB, LigA subunit"/>
    <property type="match status" value="1"/>
</dbReference>
<dbReference type="EC" id="1.13.11.8" evidence="2"/>
<dbReference type="Pfam" id="PF07746">
    <property type="entry name" value="LigA"/>
    <property type="match status" value="1"/>
</dbReference>
<gene>
    <name evidence="2" type="ORF">AMJAP_1182</name>
</gene>
<dbReference type="InterPro" id="IPR011986">
    <property type="entry name" value="Xdiol_dOase_LigA"/>
</dbReference>
<protein>
    <submittedName>
        <fullName evidence="2">Protocatechuate 4,5-dioxygenase, alpha chain</fullName>
        <ecNumber evidence="2">1.13.11.8</ecNumber>
    </submittedName>
</protein>
<reference evidence="2 3" key="1">
    <citation type="journal article" date="2008" name="Int. J. Syst. Evol. Microbiol.">
        <title>Amphritea japonica sp. nov. and Amphritea balenae sp. nov., isolated from the sediment adjacent to sperm whale carcasses off Kagoshima, Japan.</title>
        <authorList>
            <person name="Miyazaki M."/>
            <person name="Nogi Y."/>
            <person name="Fujiwara Y."/>
            <person name="Kawato M."/>
            <person name="Nagahama T."/>
            <person name="Kubokawa K."/>
            <person name="Horikoshi K."/>
        </authorList>
    </citation>
    <scope>NUCLEOTIDE SEQUENCE [LARGE SCALE GENOMIC DNA]</scope>
    <source>
        <strain evidence="2 3">ATCC BAA-1530</strain>
    </source>
</reference>
<dbReference type="AlphaFoldDB" id="A0A7R6P9A8"/>
<evidence type="ECO:0000313" key="2">
    <source>
        <dbReference type="EMBL" id="BBB25777.1"/>
    </source>
</evidence>
<dbReference type="EMBL" id="AP014545">
    <property type="protein sequence ID" value="BBB25777.1"/>
    <property type="molecule type" value="Genomic_DNA"/>
</dbReference>
<sequence length="133" mass="15265">MVWKKHDYDDIPGTYVFDGERAHSSYALNKLFYSFNKAQCRDEFNADPAAYCDKFGLNAEQKKLVVEQQFLNILRAGTNIYYMAKFCIPRGVSVQDAGAAFQGISGDEFKENLLKKREGLEQRLEREGGYWNG</sequence>
<dbReference type="KEGG" id="ajp:AMJAP_1182"/>
<proteinExistence type="predicted"/>
<evidence type="ECO:0000313" key="3">
    <source>
        <dbReference type="Proteomes" id="UP000595663"/>
    </source>
</evidence>